<dbReference type="Proteomes" id="UP000769157">
    <property type="component" value="Unassembled WGS sequence"/>
</dbReference>
<reference evidence="3" key="2">
    <citation type="submission" date="2021-01" db="EMBL/GenBank/DDBJ databases">
        <authorList>
            <person name="Schikora-Tamarit M.A."/>
        </authorList>
    </citation>
    <scope>NUCLEOTIDE SEQUENCE</scope>
    <source>
        <strain evidence="3">CBS6075</strain>
    </source>
</reference>
<dbReference type="GO" id="GO:0033617">
    <property type="term" value="P:mitochondrial respiratory chain complex IV assembly"/>
    <property type="evidence" value="ECO:0007669"/>
    <property type="project" value="TreeGrafter"/>
</dbReference>
<dbReference type="GeneID" id="70239110"/>
<sequence length="663" mass="74427">MVVSSSSKAANCCSSLVLMPSFGSTETAVPNSRSLRDLDTPQIIFLIMLKSPSNNAWMMNCGCNECESKPTAKIPWLKFVHVQSMSLICSVSNVSEYSKVPSLVSQMYSWSEFSLTIARRWIEEPLRNRALQMPVENSRFRIHEISPFSSRVDRSTPASLPETVFPEPGGGQNNRPVCRADEFADGLVEPRELVLELANGHLGGDGAGDLELLKLEQRRERHSDVSDGVLEQIVDDQRQRHVVRGFSELDVLHKDGLTVAGNTVFPELDGRSCESAVRVDHAVELADVDLAVGPHQCIYFCTALSVEHETDFRTGSQQLCQMALSAVVQTQRRPAAASGNLCVSCRGCYAWMGLVELEFVQNVADAQINGLTVHHCHEAVNRELHKAAAHNREPCVAVVHREHAQRGVVPVDRACFPMEQRHVSGNGDVVELELGRFDAKSYTVPDLDQTVAVAGGGDRGRVGREPRHSLDKYRVWRCWKFFVTMTRLLPEQYARIWTSFQLTNALLCGVRLGSPGTKLRLMARRCEDWLFNLKIYLSAQEPWWQGKWPHQRRISNTHSCKDQLKQVAICLQRSPCVMIERNKPKECLTNPELAKDLPELCKAQLATFLECKRGIVDMRKRIRGNGTLSTGRYDEQYEKLSSGNFDPAEEMNKLKKLDSAVKQ</sequence>
<dbReference type="GO" id="GO:0005739">
    <property type="term" value="C:mitochondrion"/>
    <property type="evidence" value="ECO:0007669"/>
    <property type="project" value="TreeGrafter"/>
</dbReference>
<proteinExistence type="inferred from homology"/>
<evidence type="ECO:0000256" key="2">
    <source>
        <dbReference type="ARBA" id="ARBA00023157"/>
    </source>
</evidence>
<dbReference type="InterPro" id="IPR018793">
    <property type="entry name" value="Cyt_c_oxidase_assmbl_Pet191"/>
</dbReference>
<dbReference type="EMBL" id="JAEUBE010000504">
    <property type="protein sequence ID" value="KAH3660560.1"/>
    <property type="molecule type" value="Genomic_DNA"/>
</dbReference>
<organism evidence="3 4">
    <name type="scientific">Ogataea philodendri</name>
    <dbReference type="NCBI Taxonomy" id="1378263"/>
    <lineage>
        <taxon>Eukaryota</taxon>
        <taxon>Fungi</taxon>
        <taxon>Dikarya</taxon>
        <taxon>Ascomycota</taxon>
        <taxon>Saccharomycotina</taxon>
        <taxon>Pichiomycetes</taxon>
        <taxon>Pichiales</taxon>
        <taxon>Pichiaceae</taxon>
        <taxon>Ogataea</taxon>
    </lineage>
</organism>
<dbReference type="Pfam" id="PF10203">
    <property type="entry name" value="Pet191_N"/>
    <property type="match status" value="1"/>
</dbReference>
<evidence type="ECO:0000313" key="3">
    <source>
        <dbReference type="EMBL" id="KAH3660560.1"/>
    </source>
</evidence>
<protein>
    <recommendedName>
        <fullName evidence="5">Cytochrome c oxidase assembly factor 5</fullName>
    </recommendedName>
</protein>
<comment type="caution">
    <text evidence="3">The sequence shown here is derived from an EMBL/GenBank/DDBJ whole genome shotgun (WGS) entry which is preliminary data.</text>
</comment>
<dbReference type="PANTHER" id="PTHR28627">
    <property type="entry name" value="CYTOCHROME C OXIDASE ASSEMBLY FACTOR 5"/>
    <property type="match status" value="1"/>
</dbReference>
<name>A0A9P8T066_9ASCO</name>
<evidence type="ECO:0000313" key="4">
    <source>
        <dbReference type="Proteomes" id="UP000769157"/>
    </source>
</evidence>
<comment type="similarity">
    <text evidence="1">Belongs to the PET191 family.</text>
</comment>
<keyword evidence="4" id="KW-1185">Reference proteome</keyword>
<evidence type="ECO:0008006" key="5">
    <source>
        <dbReference type="Google" id="ProtNLM"/>
    </source>
</evidence>
<reference evidence="3" key="1">
    <citation type="journal article" date="2021" name="Open Biol.">
        <title>Shared evolutionary footprints suggest mitochondrial oxidative damage underlies multiple complex I losses in fungi.</title>
        <authorList>
            <person name="Schikora-Tamarit M.A."/>
            <person name="Marcet-Houben M."/>
            <person name="Nosek J."/>
            <person name="Gabaldon T."/>
        </authorList>
    </citation>
    <scope>NUCLEOTIDE SEQUENCE</scope>
    <source>
        <strain evidence="3">CBS6075</strain>
    </source>
</reference>
<dbReference type="OrthoDB" id="282149at2759"/>
<dbReference type="PANTHER" id="PTHR28627:SF1">
    <property type="entry name" value="CYTOCHROME C OXIDASE ASSEMBLY FACTOR 5"/>
    <property type="match status" value="1"/>
</dbReference>
<keyword evidence="2" id="KW-1015">Disulfide bond</keyword>
<dbReference type="PROSITE" id="PS51808">
    <property type="entry name" value="CHCH"/>
    <property type="match status" value="1"/>
</dbReference>
<gene>
    <name evidence="3" type="ORF">OGAPHI_007146</name>
</gene>
<accession>A0A9P8T066</accession>
<dbReference type="RefSeq" id="XP_046058263.1">
    <property type="nucleotide sequence ID" value="XM_046208510.1"/>
</dbReference>
<dbReference type="AlphaFoldDB" id="A0A9P8T066"/>
<evidence type="ECO:0000256" key="1">
    <source>
        <dbReference type="ARBA" id="ARBA00007785"/>
    </source>
</evidence>